<dbReference type="InterPro" id="IPR057724">
    <property type="entry name" value="TCTN1-3_N"/>
</dbReference>
<evidence type="ECO:0000313" key="9">
    <source>
        <dbReference type="EMBL" id="KAL3856811.1"/>
    </source>
</evidence>
<keyword evidence="10" id="KW-1185">Reference proteome</keyword>
<keyword evidence="3" id="KW-0970">Cilium biogenesis/degradation</keyword>
<evidence type="ECO:0000256" key="6">
    <source>
        <dbReference type="SAM" id="SignalP"/>
    </source>
</evidence>
<evidence type="ECO:0000256" key="3">
    <source>
        <dbReference type="ARBA" id="ARBA00022794"/>
    </source>
</evidence>
<feature type="chain" id="PRO_5044759627" description="Tectonic domain-containing protein" evidence="6">
    <location>
        <begin position="20"/>
        <end position="690"/>
    </location>
</feature>
<keyword evidence="4" id="KW-0325">Glycoprotein</keyword>
<dbReference type="InterPro" id="IPR011677">
    <property type="entry name" value="TCTN1-3_dom"/>
</dbReference>
<evidence type="ECO:0000313" key="10">
    <source>
        <dbReference type="Proteomes" id="UP001634394"/>
    </source>
</evidence>
<feature type="domain" description="Tectonic-1-3" evidence="7">
    <location>
        <begin position="157"/>
        <end position="380"/>
    </location>
</feature>
<accession>A0ABD3V6K7</accession>
<dbReference type="Proteomes" id="UP001634394">
    <property type="component" value="Unassembled WGS sequence"/>
</dbReference>
<dbReference type="PANTHER" id="PTHR14611">
    <property type="entry name" value="TECTONIC FAMILY MEMBER"/>
    <property type="match status" value="1"/>
</dbReference>
<dbReference type="EMBL" id="JBJQND010000013">
    <property type="protein sequence ID" value="KAL3856811.1"/>
    <property type="molecule type" value="Genomic_DNA"/>
</dbReference>
<evidence type="ECO:0000256" key="1">
    <source>
        <dbReference type="ARBA" id="ARBA00007633"/>
    </source>
</evidence>
<name>A0ABD3V6K7_SINWO</name>
<evidence type="ECO:0000256" key="2">
    <source>
        <dbReference type="ARBA" id="ARBA00022729"/>
    </source>
</evidence>
<reference evidence="9 10" key="1">
    <citation type="submission" date="2024-11" db="EMBL/GenBank/DDBJ databases">
        <title>Chromosome-level genome assembly of the freshwater bivalve Anodonta woodiana.</title>
        <authorList>
            <person name="Chen X."/>
        </authorList>
    </citation>
    <scope>NUCLEOTIDE SEQUENCE [LARGE SCALE GENOMIC DNA]</scope>
    <source>
        <strain evidence="9">MN2024</strain>
        <tissue evidence="9">Gills</tissue>
    </source>
</reference>
<dbReference type="Pfam" id="PF25752">
    <property type="entry name" value="DUF1619_N"/>
    <property type="match status" value="1"/>
</dbReference>
<evidence type="ECO:0000259" key="8">
    <source>
        <dbReference type="Pfam" id="PF25752"/>
    </source>
</evidence>
<protein>
    <recommendedName>
        <fullName evidence="11">Tectonic domain-containing protein</fullName>
    </recommendedName>
</protein>
<keyword evidence="5" id="KW-0472">Membrane</keyword>
<dbReference type="AlphaFoldDB" id="A0ABD3V6K7"/>
<dbReference type="InterPro" id="IPR040354">
    <property type="entry name" value="TCTN1-3"/>
</dbReference>
<feature type="domain" description="Tectonic-1-3 N-terminal" evidence="8">
    <location>
        <begin position="29"/>
        <end position="124"/>
    </location>
</feature>
<dbReference type="Pfam" id="PF07773">
    <property type="entry name" value="TCTN_DUF1619"/>
    <property type="match status" value="2"/>
</dbReference>
<proteinExistence type="inferred from homology"/>
<feature type="domain" description="Tectonic-1-3" evidence="7">
    <location>
        <begin position="405"/>
        <end position="620"/>
    </location>
</feature>
<organism evidence="9 10">
    <name type="scientific">Sinanodonta woodiana</name>
    <name type="common">Chinese pond mussel</name>
    <name type="synonym">Anodonta woodiana</name>
    <dbReference type="NCBI Taxonomy" id="1069815"/>
    <lineage>
        <taxon>Eukaryota</taxon>
        <taxon>Metazoa</taxon>
        <taxon>Spiralia</taxon>
        <taxon>Lophotrochozoa</taxon>
        <taxon>Mollusca</taxon>
        <taxon>Bivalvia</taxon>
        <taxon>Autobranchia</taxon>
        <taxon>Heteroconchia</taxon>
        <taxon>Palaeoheterodonta</taxon>
        <taxon>Unionida</taxon>
        <taxon>Unionoidea</taxon>
        <taxon>Unionidae</taxon>
        <taxon>Unioninae</taxon>
        <taxon>Sinanodonta</taxon>
    </lineage>
</organism>
<feature type="signal peptide" evidence="6">
    <location>
        <begin position="1"/>
        <end position="19"/>
    </location>
</feature>
<keyword evidence="2 6" id="KW-0732">Signal</keyword>
<comment type="caution">
    <text evidence="9">The sequence shown here is derived from an EMBL/GenBank/DDBJ whole genome shotgun (WGS) entry which is preliminary data.</text>
</comment>
<evidence type="ECO:0000256" key="4">
    <source>
        <dbReference type="ARBA" id="ARBA00023180"/>
    </source>
</evidence>
<dbReference type="GO" id="GO:0030030">
    <property type="term" value="P:cell projection organization"/>
    <property type="evidence" value="ECO:0007669"/>
    <property type="project" value="UniProtKB-KW"/>
</dbReference>
<evidence type="ECO:0008006" key="11">
    <source>
        <dbReference type="Google" id="ProtNLM"/>
    </source>
</evidence>
<keyword evidence="5" id="KW-1133">Transmembrane helix</keyword>
<feature type="transmembrane region" description="Helical" evidence="5">
    <location>
        <begin position="667"/>
        <end position="685"/>
    </location>
</feature>
<evidence type="ECO:0000256" key="5">
    <source>
        <dbReference type="SAM" id="Phobius"/>
    </source>
</evidence>
<sequence>MNVILRIAIVAYLFNATAGQEVPVPSFPETVITNPAFQEVAPCPCDLTAGNCDIGCCCDMSCTNDEKQTFTCIPGLEGGQKAPVKTSHCESNDYNKADWFPILCVHFESNALLGFFYQWQQTPKYLIQAFIAKLSTLFFYSYSETEERSLFDAAPDGFPGYMYGVSVKTISPSTGSNKFGILALPQKTLTGQCLNTAPVRYLTNITSSCSFQMTNALCSPESIFSARFFIQPSSNSTPSSFNVAGFDTTAAETSVSYYKLVNSASYIKSQQSFNQVVVPGQEYRFASETLPNSTCMDYCGNDKCIDYNAIPDPDIIPPTHNSSTLMPPTLDSGRCLNAVIDVNYTITWQGRTIQRLDAVVIYGDININDTVTNRYQVQYVHNYTGATNGTADNFYNVSESYKRSGRTGYQFGEPVFSGSPVYNNSAVPSYFMYVNTNLSRQMTVFTTGADGLCLNAMKKRLLFGEDISTSCSLYLNANSLTLANCNTLRKVIINKLNLMMPSEVLGRRGYNDPKNLNYWVDVFREDLTYYCIGSDLYPTFMSPVDNLTGICYNMTNGIHLDIMYAETGRSNNNSIYEILGGRISYSKATWKINCSPVNSQCGKNYAQPFQISTTVRFIKVPGNTPAPSAIYFDKPEEDDPNLCPGDRCWDNLFYPWTEKHLGDTINYTLPFFLICVLFLISYLMVTRPWW</sequence>
<evidence type="ECO:0000259" key="7">
    <source>
        <dbReference type="Pfam" id="PF07773"/>
    </source>
</evidence>
<gene>
    <name evidence="9" type="ORF">ACJMK2_011528</name>
</gene>
<keyword evidence="5" id="KW-0812">Transmembrane</keyword>
<dbReference type="PANTHER" id="PTHR14611:SF6">
    <property type="entry name" value="TECTONIC-2"/>
    <property type="match status" value="1"/>
</dbReference>
<comment type="similarity">
    <text evidence="1">Belongs to the tectonic family.</text>
</comment>